<protein>
    <submittedName>
        <fullName evidence="4">Glutaredoxin domain protein</fullName>
    </submittedName>
</protein>
<sequence>MPSPRQYKALGFITLIALLTIYYISSGASSTQNSAFYQRTVESLNTANSNAAARQSVLEEERAHAERVERLRKEHDVATEQQQQQQKAAQVNADASAPEEKEKPVAGRRTTAKKDGKVVTHIPAEGDNGVAKVGNVEPKKSPAVHQSEVETEDEHAIEERLNSILKQGPIVVFSKSYCPHSKKAKNILQNVYTITPAPYVVELDQEPHGPALQDALLKLTGRRTVPNILINGKSIGGGDEVAALHAEGKLVSKVTSMGGKRVTGVVVNEKAAGQGGHVKREFKA</sequence>
<evidence type="ECO:0000313" key="4">
    <source>
        <dbReference type="EMBL" id="KJX95238.1"/>
    </source>
</evidence>
<dbReference type="GO" id="GO:0005796">
    <property type="term" value="C:Golgi lumen"/>
    <property type="evidence" value="ECO:0007669"/>
    <property type="project" value="TreeGrafter"/>
</dbReference>
<dbReference type="GO" id="GO:0034599">
    <property type="term" value="P:cellular response to oxidative stress"/>
    <property type="evidence" value="ECO:0007669"/>
    <property type="project" value="TreeGrafter"/>
</dbReference>
<dbReference type="PROSITE" id="PS51354">
    <property type="entry name" value="GLUTAREDOXIN_2"/>
    <property type="match status" value="1"/>
</dbReference>
<dbReference type="EMBL" id="LAFY01004086">
    <property type="protein sequence ID" value="KJX95238.1"/>
    <property type="molecule type" value="Genomic_DNA"/>
</dbReference>
<dbReference type="InterPro" id="IPR011899">
    <property type="entry name" value="Glutaredoxin_euk/vir"/>
</dbReference>
<dbReference type="GO" id="GO:0000324">
    <property type="term" value="C:fungal-type vacuole"/>
    <property type="evidence" value="ECO:0007669"/>
    <property type="project" value="TreeGrafter"/>
</dbReference>
<dbReference type="CDD" id="cd03419">
    <property type="entry name" value="GRX_GRXh_1_2_like"/>
    <property type="match status" value="1"/>
</dbReference>
<keyword evidence="5" id="KW-1185">Reference proteome</keyword>
<dbReference type="Pfam" id="PF00462">
    <property type="entry name" value="Glutaredoxin"/>
    <property type="match status" value="1"/>
</dbReference>
<dbReference type="PANTHER" id="PTHR45694">
    <property type="entry name" value="GLUTAREDOXIN 2"/>
    <property type="match status" value="1"/>
</dbReference>
<gene>
    <name evidence="4" type="ORF">TI39_contig4126g00002</name>
</gene>
<dbReference type="NCBIfam" id="TIGR02180">
    <property type="entry name" value="GRX_euk"/>
    <property type="match status" value="1"/>
</dbReference>
<feature type="compositionally biased region" description="Low complexity" evidence="2">
    <location>
        <begin position="81"/>
        <end position="90"/>
    </location>
</feature>
<feature type="region of interest" description="Disordered" evidence="2">
    <location>
        <begin position="72"/>
        <end position="151"/>
    </location>
</feature>
<dbReference type="FunFam" id="3.40.30.10:FF:000093">
    <property type="entry name" value="Glutaredoxin 2"/>
    <property type="match status" value="1"/>
</dbReference>
<feature type="domain" description="Glutaredoxin" evidence="3">
    <location>
        <begin position="170"/>
        <end position="235"/>
    </location>
</feature>
<dbReference type="PRINTS" id="PR00160">
    <property type="entry name" value="GLUTAREDOXIN"/>
</dbReference>
<accession>A0A0F4GCV9</accession>
<dbReference type="PANTHER" id="PTHR45694:SF5">
    <property type="entry name" value="GLUTAREDOXIN 2"/>
    <property type="match status" value="1"/>
</dbReference>
<comment type="caution">
    <text evidence="4">The sequence shown here is derived from an EMBL/GenBank/DDBJ whole genome shotgun (WGS) entry which is preliminary data.</text>
</comment>
<organism evidence="4 5">
    <name type="scientific">Zymoseptoria brevis</name>
    <dbReference type="NCBI Taxonomy" id="1047168"/>
    <lineage>
        <taxon>Eukaryota</taxon>
        <taxon>Fungi</taxon>
        <taxon>Dikarya</taxon>
        <taxon>Ascomycota</taxon>
        <taxon>Pezizomycotina</taxon>
        <taxon>Dothideomycetes</taxon>
        <taxon>Dothideomycetidae</taxon>
        <taxon>Mycosphaerellales</taxon>
        <taxon>Mycosphaerellaceae</taxon>
        <taxon>Zymoseptoria</taxon>
    </lineage>
</organism>
<name>A0A0F4GCV9_9PEZI</name>
<dbReference type="GO" id="GO:0005801">
    <property type="term" value="C:cis-Golgi network"/>
    <property type="evidence" value="ECO:0007669"/>
    <property type="project" value="UniProtKB-ARBA"/>
</dbReference>
<evidence type="ECO:0000256" key="1">
    <source>
        <dbReference type="ARBA" id="ARBA00009630"/>
    </source>
</evidence>
<dbReference type="InterPro" id="IPR014025">
    <property type="entry name" value="Glutaredoxin_subgr"/>
</dbReference>
<evidence type="ECO:0000313" key="5">
    <source>
        <dbReference type="Proteomes" id="UP000033647"/>
    </source>
</evidence>
<proteinExistence type="inferred from homology"/>
<evidence type="ECO:0000259" key="3">
    <source>
        <dbReference type="Pfam" id="PF00462"/>
    </source>
</evidence>
<dbReference type="Gene3D" id="3.40.30.10">
    <property type="entry name" value="Glutaredoxin"/>
    <property type="match status" value="1"/>
</dbReference>
<dbReference type="AlphaFoldDB" id="A0A0F4GCV9"/>
<dbReference type="Proteomes" id="UP000033647">
    <property type="component" value="Unassembled WGS sequence"/>
</dbReference>
<reference evidence="4 5" key="1">
    <citation type="submission" date="2015-03" db="EMBL/GenBank/DDBJ databases">
        <title>RNA-seq based gene annotation and comparative genomics of four Zymoseptoria species reveal species-specific pathogenicity related genes and transposable element activity.</title>
        <authorList>
            <person name="Grandaubert J."/>
            <person name="Bhattacharyya A."/>
            <person name="Stukenbrock E.H."/>
        </authorList>
    </citation>
    <scope>NUCLEOTIDE SEQUENCE [LARGE SCALE GENOMIC DNA]</scope>
    <source>
        <strain evidence="4 5">Zb18110</strain>
    </source>
</reference>
<dbReference type="SUPFAM" id="SSF52833">
    <property type="entry name" value="Thioredoxin-like"/>
    <property type="match status" value="1"/>
</dbReference>
<dbReference type="InterPro" id="IPR002109">
    <property type="entry name" value="Glutaredoxin"/>
</dbReference>
<dbReference type="STRING" id="1047168.A0A0F4GCV9"/>
<dbReference type="OrthoDB" id="423313at2759"/>
<evidence type="ECO:0000256" key="2">
    <source>
        <dbReference type="SAM" id="MobiDB-lite"/>
    </source>
</evidence>
<dbReference type="GO" id="GO:0004362">
    <property type="term" value="F:glutathione-disulfide reductase (NADPH) activity"/>
    <property type="evidence" value="ECO:0007669"/>
    <property type="project" value="UniProtKB-ARBA"/>
</dbReference>
<comment type="similarity">
    <text evidence="1">Belongs to the glutaredoxin family. Monothiol subfamily.</text>
</comment>
<dbReference type="InterPro" id="IPR036249">
    <property type="entry name" value="Thioredoxin-like_sf"/>
</dbReference>